<dbReference type="AlphaFoldDB" id="A0A1B6ENZ2"/>
<comment type="similarity">
    <text evidence="1">Belongs to the FAM114 family.</text>
</comment>
<dbReference type="PANTHER" id="PTHR12842">
    <property type="entry name" value="FI01459P"/>
    <property type="match status" value="1"/>
</dbReference>
<dbReference type="Pfam" id="PF05334">
    <property type="entry name" value="DUF719"/>
    <property type="match status" value="1"/>
</dbReference>
<evidence type="ECO:0008006" key="5">
    <source>
        <dbReference type="Google" id="ProtNLM"/>
    </source>
</evidence>
<feature type="compositionally biased region" description="Acidic residues" evidence="3">
    <location>
        <begin position="8"/>
        <end position="21"/>
    </location>
</feature>
<dbReference type="InterPro" id="IPR007998">
    <property type="entry name" value="DUF719"/>
</dbReference>
<evidence type="ECO:0000256" key="2">
    <source>
        <dbReference type="ARBA" id="ARBA00022553"/>
    </source>
</evidence>
<accession>A0A1B6ENZ2</accession>
<evidence type="ECO:0000256" key="3">
    <source>
        <dbReference type="SAM" id="MobiDB-lite"/>
    </source>
</evidence>
<keyword evidence="2" id="KW-0597">Phosphoprotein</keyword>
<reference evidence="4" key="1">
    <citation type="submission" date="2015-11" db="EMBL/GenBank/DDBJ databases">
        <title>De novo transcriptome assembly of four potential Pierce s Disease insect vectors from Arizona vineyards.</title>
        <authorList>
            <person name="Tassone E.E."/>
        </authorList>
    </citation>
    <scope>NUCLEOTIDE SEQUENCE</scope>
</reference>
<gene>
    <name evidence="4" type="ORF">g.20432</name>
</gene>
<dbReference type="EMBL" id="GECZ01030123">
    <property type="protein sequence ID" value="JAS39646.1"/>
    <property type="molecule type" value="Transcribed_RNA"/>
</dbReference>
<organism evidence="4">
    <name type="scientific">Cuerna arida</name>
    <dbReference type="NCBI Taxonomy" id="1464854"/>
    <lineage>
        <taxon>Eukaryota</taxon>
        <taxon>Metazoa</taxon>
        <taxon>Ecdysozoa</taxon>
        <taxon>Arthropoda</taxon>
        <taxon>Hexapoda</taxon>
        <taxon>Insecta</taxon>
        <taxon>Pterygota</taxon>
        <taxon>Neoptera</taxon>
        <taxon>Paraneoptera</taxon>
        <taxon>Hemiptera</taxon>
        <taxon>Auchenorrhyncha</taxon>
        <taxon>Membracoidea</taxon>
        <taxon>Cicadellidae</taxon>
        <taxon>Cicadellinae</taxon>
        <taxon>Proconiini</taxon>
        <taxon>Cuerna</taxon>
    </lineage>
</organism>
<dbReference type="PANTHER" id="PTHR12842:SF6">
    <property type="entry name" value="FI01459P"/>
    <property type="match status" value="1"/>
</dbReference>
<sequence>MEMNSSDSGEDFESADEDFDPDNSKCMKSQSKNLSNAKSEGILVENSLKEIDEKVPIEEFNSLQLKVENSLKELDEKVPIEEFNSLQLKVENSLKELDEKVPIEEFNSLQLKETQDTLKCSKNASDNVQDSAVLDNSNTNRVDNVKVKPSSKKLGTRLTGNTKLDISCVPNKSEDTKEKKECKISLGIKTGKESQHIDNIKPIVTSLQTQSVEHEEKLSIKSINSEYKSSDGWEIEEDGFSIPSTLAKSPDMTIQNDLEQFDTLEKIKQSSNEQEDIQGWGGWGGWGVSSLISTATGSVSTFSSQVSAGLSTVLETTVGAPDAETLAAAIAGTSEQTDEPSVSKEDKTLPSYGGLGTLVSGVSFVSSTVINRGLDTLESLGKKTMEVLQEGDPGLMKKRAMLFPNQEKPLLSQILHEAKEKAEHSDKEKEEKETARKVHFESIFDDFHGMVHLEALKMLSTQCELKLQSQMQSLSGDQLTDFQETLAQVKDLCELSEEEEDIPELSQEQFAEHITRYVNGLKVKISAAKIINVNSEIVNRLDSLKTESATVVNQTAISSVAEFTAAAMECFHKSAELLLAKSLHNTPEEAESYVQLTNLLCARTSVITNEFTQLLTNKDPIANSSMITNIFLEASSSSTYINNACQLLVPILQVGALSS</sequence>
<feature type="region of interest" description="Disordered" evidence="3">
    <location>
        <begin position="1"/>
        <end position="39"/>
    </location>
</feature>
<name>A0A1B6ENZ2_9HEMI</name>
<feature type="compositionally biased region" description="Polar residues" evidence="3">
    <location>
        <begin position="26"/>
        <end position="38"/>
    </location>
</feature>
<protein>
    <recommendedName>
        <fullName evidence="5">Protein FAM114A2</fullName>
    </recommendedName>
</protein>
<proteinExistence type="inferred from homology"/>
<evidence type="ECO:0000256" key="1">
    <source>
        <dbReference type="ARBA" id="ARBA00006903"/>
    </source>
</evidence>
<evidence type="ECO:0000313" key="4">
    <source>
        <dbReference type="EMBL" id="JAS39646.1"/>
    </source>
</evidence>